<dbReference type="AlphaFoldDB" id="A0A5C5V8B5"/>
<keyword evidence="3" id="KW-1185">Reference proteome</keyword>
<sequence precursor="true">MRNLLLFATLGLLVGLTSSPARADQPQSAKLTMVVMDPLAAPLSCPCVEGYAQRQYEALQAFLEKKLSRPVELHFAPTLSVLKKDGVALDSVDLIIGKDSVVRYEGKQGKIDVTALARLTDKEGSTTQYGMIVVPKDDPAQTAGDLAGYHVIFGDVDAAEKHQAAIDLLTAAGVKLPEKLEVSAACSDGACKILELDGKSAAVISSYAAPLLEGCGTIKKGELRIVAKTKEVPFVTAFATGHLTAAEQGELGQALAEVVKNPELCGQLESLIGFMPIDAQDAVKKK</sequence>
<accession>A0A5C5V8B5</accession>
<feature type="chain" id="PRO_5022842758" evidence="1">
    <location>
        <begin position="24"/>
        <end position="286"/>
    </location>
</feature>
<dbReference type="EMBL" id="SJPF01000002">
    <property type="protein sequence ID" value="TWT34531.1"/>
    <property type="molecule type" value="Genomic_DNA"/>
</dbReference>
<proteinExistence type="predicted"/>
<keyword evidence="1" id="KW-0732">Signal</keyword>
<reference evidence="2 3" key="1">
    <citation type="submission" date="2019-02" db="EMBL/GenBank/DDBJ databases">
        <title>Deep-cultivation of Planctomycetes and their phenomic and genomic characterization uncovers novel biology.</title>
        <authorList>
            <person name="Wiegand S."/>
            <person name="Jogler M."/>
            <person name="Boedeker C."/>
            <person name="Pinto D."/>
            <person name="Vollmers J."/>
            <person name="Rivas-Marin E."/>
            <person name="Kohn T."/>
            <person name="Peeters S.H."/>
            <person name="Heuer A."/>
            <person name="Rast P."/>
            <person name="Oberbeckmann S."/>
            <person name="Bunk B."/>
            <person name="Jeske O."/>
            <person name="Meyerdierks A."/>
            <person name="Storesund J.E."/>
            <person name="Kallscheuer N."/>
            <person name="Luecker S."/>
            <person name="Lage O.M."/>
            <person name="Pohl T."/>
            <person name="Merkel B.J."/>
            <person name="Hornburger P."/>
            <person name="Mueller R.-W."/>
            <person name="Bruemmer F."/>
            <person name="Labrenz M."/>
            <person name="Spormann A.M."/>
            <person name="Op Den Camp H."/>
            <person name="Overmann J."/>
            <person name="Amann R."/>
            <person name="Jetten M.S.M."/>
            <person name="Mascher T."/>
            <person name="Medema M.H."/>
            <person name="Devos D.P."/>
            <person name="Kaster A.-K."/>
            <person name="Ovreas L."/>
            <person name="Rohde M."/>
            <person name="Galperin M.Y."/>
            <person name="Jogler C."/>
        </authorList>
    </citation>
    <scope>NUCLEOTIDE SEQUENCE [LARGE SCALE GENOMIC DNA]</scope>
    <source>
        <strain evidence="2 3">Enr8</strain>
    </source>
</reference>
<dbReference type="Pfam" id="PF12974">
    <property type="entry name" value="Phosphonate-bd"/>
    <property type="match status" value="1"/>
</dbReference>
<feature type="signal peptide" evidence="1">
    <location>
        <begin position="1"/>
        <end position="23"/>
    </location>
</feature>
<evidence type="ECO:0000256" key="1">
    <source>
        <dbReference type="SAM" id="SignalP"/>
    </source>
</evidence>
<evidence type="ECO:0000313" key="2">
    <source>
        <dbReference type="EMBL" id="TWT34531.1"/>
    </source>
</evidence>
<dbReference type="Proteomes" id="UP000318878">
    <property type="component" value="Unassembled WGS sequence"/>
</dbReference>
<gene>
    <name evidence="2" type="ORF">Enr8_19400</name>
</gene>
<protein>
    <submittedName>
        <fullName evidence="2">ABC transporter, phosphonate, periplasmic substrate-binding protein</fullName>
    </submittedName>
</protein>
<dbReference type="Gene3D" id="3.40.190.10">
    <property type="entry name" value="Periplasmic binding protein-like II"/>
    <property type="match status" value="2"/>
</dbReference>
<dbReference type="RefSeq" id="WP_146430849.1">
    <property type="nucleotide sequence ID" value="NZ_SJPF01000002.1"/>
</dbReference>
<evidence type="ECO:0000313" key="3">
    <source>
        <dbReference type="Proteomes" id="UP000318878"/>
    </source>
</evidence>
<name>A0A5C5V8B5_9BACT</name>
<comment type="caution">
    <text evidence="2">The sequence shown here is derived from an EMBL/GenBank/DDBJ whole genome shotgun (WGS) entry which is preliminary data.</text>
</comment>
<organism evidence="2 3">
    <name type="scientific">Blastopirellula retiformator</name>
    <dbReference type="NCBI Taxonomy" id="2527970"/>
    <lineage>
        <taxon>Bacteria</taxon>
        <taxon>Pseudomonadati</taxon>
        <taxon>Planctomycetota</taxon>
        <taxon>Planctomycetia</taxon>
        <taxon>Pirellulales</taxon>
        <taxon>Pirellulaceae</taxon>
        <taxon>Blastopirellula</taxon>
    </lineage>
</organism>
<dbReference type="OrthoDB" id="264530at2"/>